<dbReference type="AlphaFoldDB" id="A0A0A3XJC6"/>
<proteinExistence type="predicted"/>
<gene>
    <name evidence="1" type="ORF">MA20_45320</name>
</gene>
<accession>A0A0A3XJC6</accession>
<comment type="caution">
    <text evidence="1">The sequence shown here is derived from an EMBL/GenBank/DDBJ whole genome shotgun (WGS) entry which is preliminary data.</text>
</comment>
<sequence length="110" mass="12348">MHSDDCFIGREIGLLERLGFLARGRCSYSMALPKEVNLSSVRRAALEVASTTEIEDGLEVIHPERLLQMLPKDDAESLRARLIALRRFDVVSEHETRMSNAGQLLTAPKQ</sequence>
<name>A0A0A3XJC6_BRAJP</name>
<organism evidence="1 2">
    <name type="scientific">Bradyrhizobium japonicum</name>
    <dbReference type="NCBI Taxonomy" id="375"/>
    <lineage>
        <taxon>Bacteria</taxon>
        <taxon>Pseudomonadati</taxon>
        <taxon>Pseudomonadota</taxon>
        <taxon>Alphaproteobacteria</taxon>
        <taxon>Hyphomicrobiales</taxon>
        <taxon>Nitrobacteraceae</taxon>
        <taxon>Bradyrhizobium</taxon>
    </lineage>
</organism>
<evidence type="ECO:0000313" key="1">
    <source>
        <dbReference type="EMBL" id="KGT73271.1"/>
    </source>
</evidence>
<evidence type="ECO:0000313" key="2">
    <source>
        <dbReference type="Proteomes" id="UP000030377"/>
    </source>
</evidence>
<protein>
    <submittedName>
        <fullName evidence="1">Uncharacterized protein</fullName>
    </submittedName>
</protein>
<dbReference type="Proteomes" id="UP000030377">
    <property type="component" value="Unassembled WGS sequence"/>
</dbReference>
<dbReference type="EMBL" id="JRPN01000053">
    <property type="protein sequence ID" value="KGT73271.1"/>
    <property type="molecule type" value="Genomic_DNA"/>
</dbReference>
<reference evidence="1 2" key="1">
    <citation type="submission" date="2014-09" db="EMBL/GenBank/DDBJ databases">
        <title>Draft genome of Bradyrhizobium japonicum Is-34.</title>
        <authorList>
            <person name="Tsurumaru H."/>
            <person name="Yamakawa T."/>
            <person name="Hashimoto S."/>
            <person name="Okizaki K."/>
            <person name="Kanesaki Y."/>
            <person name="Yoshikawa H."/>
            <person name="Yajima S."/>
        </authorList>
    </citation>
    <scope>NUCLEOTIDE SEQUENCE [LARGE SCALE GENOMIC DNA]</scope>
    <source>
        <strain evidence="1 2">Is-34</strain>
    </source>
</reference>